<reference evidence="1" key="1">
    <citation type="submission" date="2014-11" db="EMBL/GenBank/DDBJ databases">
        <authorList>
            <person name="Amaro Gonzalez C."/>
        </authorList>
    </citation>
    <scope>NUCLEOTIDE SEQUENCE</scope>
</reference>
<organism evidence="1">
    <name type="scientific">Anguilla anguilla</name>
    <name type="common">European freshwater eel</name>
    <name type="synonym">Muraena anguilla</name>
    <dbReference type="NCBI Taxonomy" id="7936"/>
    <lineage>
        <taxon>Eukaryota</taxon>
        <taxon>Metazoa</taxon>
        <taxon>Chordata</taxon>
        <taxon>Craniata</taxon>
        <taxon>Vertebrata</taxon>
        <taxon>Euteleostomi</taxon>
        <taxon>Actinopterygii</taxon>
        <taxon>Neopterygii</taxon>
        <taxon>Teleostei</taxon>
        <taxon>Anguilliformes</taxon>
        <taxon>Anguillidae</taxon>
        <taxon>Anguilla</taxon>
    </lineage>
</organism>
<name>A0A0E9QP26_ANGAN</name>
<accession>A0A0E9QP26</accession>
<proteinExistence type="predicted"/>
<protein>
    <submittedName>
        <fullName evidence="1">Uncharacterized protein</fullName>
    </submittedName>
</protein>
<sequence>MFGANLFGWASQVKSMDWKHWWFCFFDIFCSPTIEILRNKGIFCYKEKVGYFLYLSFVKTSRSACQHHHTNPKGM</sequence>
<evidence type="ECO:0000313" key="1">
    <source>
        <dbReference type="EMBL" id="JAH17808.1"/>
    </source>
</evidence>
<dbReference type="AlphaFoldDB" id="A0A0E9QP26"/>
<reference evidence="1" key="2">
    <citation type="journal article" date="2015" name="Fish Shellfish Immunol.">
        <title>Early steps in the European eel (Anguilla anguilla)-Vibrio vulnificus interaction in the gills: Role of the RtxA13 toxin.</title>
        <authorList>
            <person name="Callol A."/>
            <person name="Pajuelo D."/>
            <person name="Ebbesson L."/>
            <person name="Teles M."/>
            <person name="MacKenzie S."/>
            <person name="Amaro C."/>
        </authorList>
    </citation>
    <scope>NUCLEOTIDE SEQUENCE</scope>
</reference>
<dbReference type="EMBL" id="GBXM01090769">
    <property type="protein sequence ID" value="JAH17808.1"/>
    <property type="molecule type" value="Transcribed_RNA"/>
</dbReference>